<reference evidence="8 9" key="1">
    <citation type="submission" date="2018-08" db="EMBL/GenBank/DDBJ databases">
        <title>A genome reference for cultivated species of the human gut microbiota.</title>
        <authorList>
            <person name="Zou Y."/>
            <person name="Xue W."/>
            <person name="Luo G."/>
        </authorList>
    </citation>
    <scope>NUCLEOTIDE SEQUENCE [LARGE SCALE GENOMIC DNA]</scope>
    <source>
        <strain evidence="8 9">AF29-2BH</strain>
    </source>
</reference>
<dbReference type="CDD" id="cd01949">
    <property type="entry name" value="GGDEF"/>
    <property type="match status" value="1"/>
</dbReference>
<dbReference type="FunFam" id="3.30.70.270:FF:000001">
    <property type="entry name" value="Diguanylate cyclase domain protein"/>
    <property type="match status" value="1"/>
</dbReference>
<accession>A0A411ZNX4</accession>
<dbReference type="InterPro" id="IPR000160">
    <property type="entry name" value="GGDEF_dom"/>
</dbReference>
<gene>
    <name evidence="8" type="ORF">DWZ12_10160</name>
</gene>
<dbReference type="PANTHER" id="PTHR45138">
    <property type="entry name" value="REGULATORY COMPONENTS OF SENSORY TRANSDUCTION SYSTEM"/>
    <property type="match status" value="1"/>
</dbReference>
<dbReference type="GO" id="GO:0052621">
    <property type="term" value="F:diguanylate cyclase activity"/>
    <property type="evidence" value="ECO:0007669"/>
    <property type="project" value="TreeGrafter"/>
</dbReference>
<dbReference type="Proteomes" id="UP000283585">
    <property type="component" value="Unassembled WGS sequence"/>
</dbReference>
<dbReference type="InterPro" id="IPR033479">
    <property type="entry name" value="dCache_1"/>
</dbReference>
<dbReference type="InterPro" id="IPR029787">
    <property type="entry name" value="Nucleotide_cyclase"/>
</dbReference>
<keyword evidence="5 6" id="KW-0472">Membrane</keyword>
<dbReference type="GO" id="GO:0043709">
    <property type="term" value="P:cell adhesion involved in single-species biofilm formation"/>
    <property type="evidence" value="ECO:0007669"/>
    <property type="project" value="TreeGrafter"/>
</dbReference>
<dbReference type="EMBL" id="QRSS01000010">
    <property type="protein sequence ID" value="RGQ04532.1"/>
    <property type="molecule type" value="Genomic_DNA"/>
</dbReference>
<dbReference type="AlphaFoldDB" id="A0A411ZNX4"/>
<name>A0A411ZNX4_9FIRM</name>
<dbReference type="GO" id="GO:1902201">
    <property type="term" value="P:negative regulation of bacterial-type flagellum-dependent cell motility"/>
    <property type="evidence" value="ECO:0007669"/>
    <property type="project" value="TreeGrafter"/>
</dbReference>
<evidence type="ECO:0000259" key="7">
    <source>
        <dbReference type="PROSITE" id="PS50887"/>
    </source>
</evidence>
<evidence type="ECO:0000313" key="8">
    <source>
        <dbReference type="EMBL" id="RGQ04532.1"/>
    </source>
</evidence>
<evidence type="ECO:0000256" key="2">
    <source>
        <dbReference type="ARBA" id="ARBA00022475"/>
    </source>
</evidence>
<comment type="subcellular location">
    <subcellularLocation>
        <location evidence="1">Cell membrane</location>
        <topology evidence="1">Multi-pass membrane protein</topology>
    </subcellularLocation>
</comment>
<dbReference type="SUPFAM" id="SSF55073">
    <property type="entry name" value="Nucleotide cyclase"/>
    <property type="match status" value="1"/>
</dbReference>
<evidence type="ECO:0000256" key="4">
    <source>
        <dbReference type="ARBA" id="ARBA00022989"/>
    </source>
</evidence>
<dbReference type="PANTHER" id="PTHR45138:SF9">
    <property type="entry name" value="DIGUANYLATE CYCLASE DGCM-RELATED"/>
    <property type="match status" value="1"/>
</dbReference>
<evidence type="ECO:0000313" key="9">
    <source>
        <dbReference type="Proteomes" id="UP000283585"/>
    </source>
</evidence>
<dbReference type="InterPro" id="IPR043128">
    <property type="entry name" value="Rev_trsase/Diguanyl_cyclase"/>
</dbReference>
<feature type="transmembrane region" description="Helical" evidence="6">
    <location>
        <begin position="348"/>
        <end position="367"/>
    </location>
</feature>
<dbReference type="Pfam" id="PF02743">
    <property type="entry name" value="dCache_1"/>
    <property type="match status" value="1"/>
</dbReference>
<dbReference type="SMART" id="SM00267">
    <property type="entry name" value="GGDEF"/>
    <property type="match status" value="1"/>
</dbReference>
<evidence type="ECO:0000256" key="1">
    <source>
        <dbReference type="ARBA" id="ARBA00004651"/>
    </source>
</evidence>
<feature type="transmembrane region" description="Helical" evidence="6">
    <location>
        <begin position="65"/>
        <end position="87"/>
    </location>
</feature>
<evidence type="ECO:0000256" key="5">
    <source>
        <dbReference type="ARBA" id="ARBA00023136"/>
    </source>
</evidence>
<dbReference type="Pfam" id="PF00990">
    <property type="entry name" value="GGDEF"/>
    <property type="match status" value="1"/>
</dbReference>
<dbReference type="Gene3D" id="3.30.450.20">
    <property type="entry name" value="PAS domain"/>
    <property type="match status" value="1"/>
</dbReference>
<dbReference type="Gene3D" id="3.30.70.270">
    <property type="match status" value="1"/>
</dbReference>
<evidence type="ECO:0000256" key="6">
    <source>
        <dbReference type="SAM" id="Phobius"/>
    </source>
</evidence>
<dbReference type="InterPro" id="IPR050469">
    <property type="entry name" value="Diguanylate_Cyclase"/>
</dbReference>
<sequence length="546" mass="62075">MLYLVKSFFYFTTLICYSQELFNWPKKAKTFLHSRIKYFILYIPKLYLSTGETKYEKEKKISTNYVAAIIIFICAVVISLGLFLLYVQRSIDTNSQKAMTSNVAKQSDHALSILNIHYGFLNSIADKMGDSSDILSDENMELLVSLAANTDFERTALIEADGTAYYDNGAIKNVAQRKYFLEAMKGQATLSDPLDSSIDQETRVILCVPVRCNDRIIGALGGSYNVTALSQMLFNDIFDDAGYSLIVTKEGEIIAYDGEPSYHKITYGDNFFDFYKDRTLLSKNSLVNVKKDFSAGNDGLIKIRTDSNKKSDQYIAYTRLGMNDWMICYVIPVSDAQNSYSFIKSYEGIFMSVFCILVLLLVFYIIHNNRIRNEELRHDAQTDGLTGVLNKRTTEALINEILEQRPHEKGTFIILDVDKFKEVNDHYGHAVGDIVLSTLGQTLRNYFRENDIIGRIGGDEFVIYMCKTESKERAVTRIRALADTIKNLSFAEMNGHHITISIGIAFAPEHGTCYMDLYKNADTALYETKQNGRDGYFLFQKQDSII</sequence>
<evidence type="ECO:0000256" key="3">
    <source>
        <dbReference type="ARBA" id="ARBA00022692"/>
    </source>
</evidence>
<dbReference type="GO" id="GO:0005886">
    <property type="term" value="C:plasma membrane"/>
    <property type="evidence" value="ECO:0007669"/>
    <property type="project" value="UniProtKB-SubCell"/>
</dbReference>
<dbReference type="NCBIfam" id="TIGR00254">
    <property type="entry name" value="GGDEF"/>
    <property type="match status" value="1"/>
</dbReference>
<feature type="domain" description="GGDEF" evidence="7">
    <location>
        <begin position="408"/>
        <end position="541"/>
    </location>
</feature>
<keyword evidence="4 6" id="KW-1133">Transmembrane helix</keyword>
<comment type="caution">
    <text evidence="8">The sequence shown here is derived from an EMBL/GenBank/DDBJ whole genome shotgun (WGS) entry which is preliminary data.</text>
</comment>
<dbReference type="PROSITE" id="PS50887">
    <property type="entry name" value="GGDEF"/>
    <property type="match status" value="1"/>
</dbReference>
<protein>
    <submittedName>
        <fullName evidence="8">Sensor domain-containing diguanylate cyclase</fullName>
    </submittedName>
</protein>
<keyword evidence="3 6" id="KW-0812">Transmembrane</keyword>
<proteinExistence type="predicted"/>
<organism evidence="8 9">
    <name type="scientific">Blautia obeum</name>
    <dbReference type="NCBI Taxonomy" id="40520"/>
    <lineage>
        <taxon>Bacteria</taxon>
        <taxon>Bacillati</taxon>
        <taxon>Bacillota</taxon>
        <taxon>Clostridia</taxon>
        <taxon>Lachnospirales</taxon>
        <taxon>Lachnospiraceae</taxon>
        <taxon>Blautia</taxon>
    </lineage>
</organism>
<keyword evidence="2" id="KW-1003">Cell membrane</keyword>